<sequence>MYFKSKEELFGALQQQAAGDSELAQLKLLGKLPLPAKQKLHQLSGYVLHRLKKDEHFAGAVALHTQMVLAQGDGGQPGDVYESELYLETAKIIAQAQREGTAVAGSPLKLADYYWGVVYLYALKKLFITRYEALTQQDLERTVLRGQ</sequence>
<organism evidence="1">
    <name type="scientific">bioreactor metagenome</name>
    <dbReference type="NCBI Taxonomy" id="1076179"/>
    <lineage>
        <taxon>unclassified sequences</taxon>
        <taxon>metagenomes</taxon>
        <taxon>ecological metagenomes</taxon>
    </lineage>
</organism>
<comment type="caution">
    <text evidence="1">The sequence shown here is derived from an EMBL/GenBank/DDBJ whole genome shotgun (WGS) entry which is preliminary data.</text>
</comment>
<evidence type="ECO:0008006" key="2">
    <source>
        <dbReference type="Google" id="ProtNLM"/>
    </source>
</evidence>
<protein>
    <recommendedName>
        <fullName evidence="2">HTH tetR-type domain-containing protein</fullName>
    </recommendedName>
</protein>
<dbReference type="AlphaFoldDB" id="A0A645GF95"/>
<gene>
    <name evidence="1" type="ORF">SDC9_169836</name>
</gene>
<reference evidence="1" key="1">
    <citation type="submission" date="2019-08" db="EMBL/GenBank/DDBJ databases">
        <authorList>
            <person name="Kucharzyk K."/>
            <person name="Murdoch R.W."/>
            <person name="Higgins S."/>
            <person name="Loffler F."/>
        </authorList>
    </citation>
    <scope>NUCLEOTIDE SEQUENCE</scope>
</reference>
<accession>A0A645GF95</accession>
<evidence type="ECO:0000313" key="1">
    <source>
        <dbReference type="EMBL" id="MPN22453.1"/>
    </source>
</evidence>
<dbReference type="Gene3D" id="1.10.357.10">
    <property type="entry name" value="Tetracycline Repressor, domain 2"/>
    <property type="match status" value="1"/>
</dbReference>
<dbReference type="EMBL" id="VSSQ01070686">
    <property type="protein sequence ID" value="MPN22453.1"/>
    <property type="molecule type" value="Genomic_DNA"/>
</dbReference>
<name>A0A645GF95_9ZZZZ</name>
<proteinExistence type="predicted"/>